<feature type="region of interest" description="Disordered" evidence="2">
    <location>
        <begin position="525"/>
        <end position="699"/>
    </location>
</feature>
<feature type="region of interest" description="Disordered" evidence="2">
    <location>
        <begin position="1"/>
        <end position="188"/>
    </location>
</feature>
<feature type="compositionally biased region" description="Basic and acidic residues" evidence="2">
    <location>
        <begin position="525"/>
        <end position="598"/>
    </location>
</feature>
<reference evidence="3 4" key="1">
    <citation type="submission" date="2016-07" db="EMBL/GenBank/DDBJ databases">
        <title>Pervasive Adenine N6-methylation of Active Genes in Fungi.</title>
        <authorList>
            <consortium name="DOE Joint Genome Institute"/>
            <person name="Mondo S.J."/>
            <person name="Dannebaum R.O."/>
            <person name="Kuo R.C."/>
            <person name="Labutti K."/>
            <person name="Haridas S."/>
            <person name="Kuo A."/>
            <person name="Salamov A."/>
            <person name="Ahrendt S.R."/>
            <person name="Lipzen A."/>
            <person name="Sullivan W."/>
            <person name="Andreopoulos W.B."/>
            <person name="Clum A."/>
            <person name="Lindquist E."/>
            <person name="Daum C."/>
            <person name="Ramamoorthy G.K."/>
            <person name="Gryganskyi A."/>
            <person name="Culley D."/>
            <person name="Magnuson J.K."/>
            <person name="James T.Y."/>
            <person name="O'Malley M.A."/>
            <person name="Stajich J.E."/>
            <person name="Spatafora J.W."/>
            <person name="Visel A."/>
            <person name="Grigoriev I.V."/>
        </authorList>
    </citation>
    <scope>NUCLEOTIDE SEQUENCE [LARGE SCALE GENOMIC DNA]</scope>
    <source>
        <strain evidence="3 4">PL171</strain>
    </source>
</reference>
<proteinExistence type="predicted"/>
<dbReference type="PANTHER" id="PTHR21616">
    <property type="entry name" value="CENTROSOME SPINDLE POLE ASSOCIATED PROTEIN"/>
    <property type="match status" value="1"/>
</dbReference>
<evidence type="ECO:0000313" key="4">
    <source>
        <dbReference type="Proteomes" id="UP000193411"/>
    </source>
</evidence>
<keyword evidence="1" id="KW-0175">Coiled coil</keyword>
<feature type="compositionally biased region" description="Low complexity" evidence="2">
    <location>
        <begin position="445"/>
        <end position="473"/>
    </location>
</feature>
<name>A0A1Y2HXN4_9FUNG</name>
<dbReference type="STRING" id="765915.A0A1Y2HXN4"/>
<dbReference type="AlphaFoldDB" id="A0A1Y2HXN4"/>
<feature type="coiled-coil region" evidence="1">
    <location>
        <begin position="297"/>
        <end position="324"/>
    </location>
</feature>
<evidence type="ECO:0000256" key="1">
    <source>
        <dbReference type="SAM" id="Coils"/>
    </source>
</evidence>
<evidence type="ECO:0000256" key="2">
    <source>
        <dbReference type="SAM" id="MobiDB-lite"/>
    </source>
</evidence>
<feature type="compositionally biased region" description="Low complexity" evidence="2">
    <location>
        <begin position="250"/>
        <end position="262"/>
    </location>
</feature>
<feature type="compositionally biased region" description="Basic residues" evidence="2">
    <location>
        <begin position="599"/>
        <end position="608"/>
    </location>
</feature>
<feature type="compositionally biased region" description="Low complexity" evidence="2">
    <location>
        <begin position="109"/>
        <end position="124"/>
    </location>
</feature>
<feature type="compositionally biased region" description="Basic and acidic residues" evidence="2">
    <location>
        <begin position="34"/>
        <end position="56"/>
    </location>
</feature>
<sequence>MMAAPSRLHATTSHVPEGTTSSDGPGTGWIFASRRPDPAEERARQRKEEGREELRQFLEQQAKSGPRLSRRAGTSLEDITQQPQPAAPSQIHLNEPSQQQPTAGRRARQQWSTPTQQPHPSQQSDMYAPSSTSSESVNRQPWNPQPQQQLGPPPIQYSQPTQHMPPPGYGGYPAPGPPPHPYMYYAGAPPPGAVPYHYPYPFPYPNYPMPAYPATGHSLPPPPAPHASYATAYPDPNTSQSSSRLPHSPPRGARPSSSSQSHPAPPPTSVAALGASADDALLNKQRDRDRARQYQAELEAQMAAKRMRDAAEKAERKAADAVAIAGGAAETGMFGIGAGGADVPRYGRRRVIQDGFGQALVPNPAGLGAAAAPASLDSVAQAVSLANAALAKAGLPAMVVPPTSTSALSHSNNALALLPLLGSSSSGSNPNLIFGASPNNAPLGPLGLASTSSGLLGSPPRPGAASPSPATRTSHLRGQVDPTTLPEWQREALAKKHAEQVRAAAALKEQIEAKERAKAEQVAREREEEAREVARLEAERKELEERHRREREEEMERKRAEEEEKNKKHKAKRDEMEKSGGKAAEDKLRAKAEEEALKRRNKHVARRAKSGEDGGEDEEPAFRPQPPPPAVPFRSSSPPIPTVQKLLAKTGGIPIDPFPSPSAAATTSIPEPFRTSSPPLPAQVAAAAAAAASAPPASKPAVVVLERGVTRAPSATIRRRPSSAQLQQQSQSQPSGPTETPSVFDRLQDLRRELMMEQQRVGKDLNGSSLVTVPSSLGLIQSESRFVAVPSDSHPNVLTFQAGPRPSSRGSSLNLDALERVNAARLQRLKALENADAHASNDALLADFLLSK</sequence>
<feature type="compositionally biased region" description="Polar residues" evidence="2">
    <location>
        <begin position="236"/>
        <end position="245"/>
    </location>
</feature>
<feature type="compositionally biased region" description="Polar residues" evidence="2">
    <location>
        <begin position="91"/>
        <end position="102"/>
    </location>
</feature>
<protein>
    <submittedName>
        <fullName evidence="3">Uncharacterized protein</fullName>
    </submittedName>
</protein>
<organism evidence="3 4">
    <name type="scientific">Catenaria anguillulae PL171</name>
    <dbReference type="NCBI Taxonomy" id="765915"/>
    <lineage>
        <taxon>Eukaryota</taxon>
        <taxon>Fungi</taxon>
        <taxon>Fungi incertae sedis</taxon>
        <taxon>Blastocladiomycota</taxon>
        <taxon>Blastocladiomycetes</taxon>
        <taxon>Blastocladiales</taxon>
        <taxon>Catenariaceae</taxon>
        <taxon>Catenaria</taxon>
    </lineage>
</organism>
<dbReference type="PANTHER" id="PTHR21616:SF2">
    <property type="entry name" value="CENTROSOME AND SPINDLE POLE-ASSOCIATED PROTEIN 1"/>
    <property type="match status" value="1"/>
</dbReference>
<feature type="compositionally biased region" description="Polar residues" evidence="2">
    <location>
        <begin position="9"/>
        <end position="24"/>
    </location>
</feature>
<keyword evidence="4" id="KW-1185">Reference proteome</keyword>
<feature type="compositionally biased region" description="Low complexity" evidence="2">
    <location>
        <begin position="722"/>
        <end position="742"/>
    </location>
</feature>
<feature type="compositionally biased region" description="Pro residues" evidence="2">
    <location>
        <begin position="163"/>
        <end position="181"/>
    </location>
</feature>
<dbReference type="OrthoDB" id="10691803at2759"/>
<feature type="region of interest" description="Disordered" evidence="2">
    <location>
        <begin position="712"/>
        <end position="742"/>
    </location>
</feature>
<feature type="region of interest" description="Disordered" evidence="2">
    <location>
        <begin position="445"/>
        <end position="480"/>
    </location>
</feature>
<feature type="region of interest" description="Disordered" evidence="2">
    <location>
        <begin position="207"/>
        <end position="277"/>
    </location>
</feature>
<accession>A0A1Y2HXN4</accession>
<dbReference type="InterPro" id="IPR026708">
    <property type="entry name" value="CSPP1"/>
</dbReference>
<dbReference type="GO" id="GO:0000922">
    <property type="term" value="C:spindle pole"/>
    <property type="evidence" value="ECO:0007669"/>
    <property type="project" value="InterPro"/>
</dbReference>
<dbReference type="GO" id="GO:0032467">
    <property type="term" value="P:positive regulation of cytokinesis"/>
    <property type="evidence" value="ECO:0007669"/>
    <property type="project" value="InterPro"/>
</dbReference>
<gene>
    <name evidence="3" type="ORF">BCR44DRAFT_1428371</name>
</gene>
<feature type="compositionally biased region" description="Low complexity" evidence="2">
    <location>
        <begin position="140"/>
        <end position="150"/>
    </location>
</feature>
<dbReference type="EMBL" id="MCFL01000008">
    <property type="protein sequence ID" value="ORZ38493.1"/>
    <property type="molecule type" value="Genomic_DNA"/>
</dbReference>
<dbReference type="Proteomes" id="UP000193411">
    <property type="component" value="Unassembled WGS sequence"/>
</dbReference>
<comment type="caution">
    <text evidence="3">The sequence shown here is derived from an EMBL/GenBank/DDBJ whole genome shotgun (WGS) entry which is preliminary data.</text>
</comment>
<dbReference type="GO" id="GO:0005874">
    <property type="term" value="C:microtubule"/>
    <property type="evidence" value="ECO:0007669"/>
    <property type="project" value="InterPro"/>
</dbReference>
<evidence type="ECO:0000313" key="3">
    <source>
        <dbReference type="EMBL" id="ORZ38493.1"/>
    </source>
</evidence>
<feature type="compositionally biased region" description="Low complexity" evidence="2">
    <location>
        <begin position="682"/>
        <end position="699"/>
    </location>
</feature>
<feature type="compositionally biased region" description="Polar residues" evidence="2">
    <location>
        <begin position="129"/>
        <end position="139"/>
    </location>
</feature>